<dbReference type="STRING" id="104663.SAMN04488121_1021085"/>
<dbReference type="EMBL" id="FNBN01000002">
    <property type="protein sequence ID" value="SDF81961.1"/>
    <property type="molecule type" value="Genomic_DNA"/>
</dbReference>
<dbReference type="InterPro" id="IPR046661">
    <property type="entry name" value="DUF6770"/>
</dbReference>
<feature type="chain" id="PRO_5011786965" evidence="1">
    <location>
        <begin position="21"/>
        <end position="522"/>
    </location>
</feature>
<dbReference type="OrthoDB" id="617654at2"/>
<protein>
    <submittedName>
        <fullName evidence="2">Uncharacterized protein</fullName>
    </submittedName>
</protein>
<dbReference type="Pfam" id="PF20559">
    <property type="entry name" value="DUF6770"/>
    <property type="match status" value="1"/>
</dbReference>
<feature type="signal peptide" evidence="1">
    <location>
        <begin position="1"/>
        <end position="20"/>
    </location>
</feature>
<evidence type="ECO:0000313" key="3">
    <source>
        <dbReference type="Proteomes" id="UP000199045"/>
    </source>
</evidence>
<dbReference type="AlphaFoldDB" id="A0A1G7P6V8"/>
<keyword evidence="1" id="KW-0732">Signal</keyword>
<organism evidence="2 3">
    <name type="scientific">Chitinophaga filiformis</name>
    <name type="common">Myxococcus filiformis</name>
    <name type="synonym">Flexibacter filiformis</name>
    <dbReference type="NCBI Taxonomy" id="104663"/>
    <lineage>
        <taxon>Bacteria</taxon>
        <taxon>Pseudomonadati</taxon>
        <taxon>Bacteroidota</taxon>
        <taxon>Chitinophagia</taxon>
        <taxon>Chitinophagales</taxon>
        <taxon>Chitinophagaceae</taxon>
        <taxon>Chitinophaga</taxon>
    </lineage>
</organism>
<reference evidence="3" key="1">
    <citation type="submission" date="2016-10" db="EMBL/GenBank/DDBJ databases">
        <authorList>
            <person name="Varghese N."/>
            <person name="Submissions S."/>
        </authorList>
    </citation>
    <scope>NUCLEOTIDE SEQUENCE [LARGE SCALE GENOMIC DNA]</scope>
    <source>
        <strain evidence="3">DSM 527</strain>
    </source>
</reference>
<accession>A0A1G7P6V8</accession>
<evidence type="ECO:0000256" key="1">
    <source>
        <dbReference type="SAM" id="SignalP"/>
    </source>
</evidence>
<proteinExistence type="predicted"/>
<name>A0A1G7P6V8_CHIFI</name>
<evidence type="ECO:0000313" key="2">
    <source>
        <dbReference type="EMBL" id="SDF81961.1"/>
    </source>
</evidence>
<dbReference type="RefSeq" id="WP_089831964.1">
    <property type="nucleotide sequence ID" value="NZ_FNBN01000002.1"/>
</dbReference>
<dbReference type="Proteomes" id="UP000199045">
    <property type="component" value="Unassembled WGS sequence"/>
</dbReference>
<sequence length="522" mass="59180">MKKLYLAILLAIIAVQHIHAQTKVFQEVSEGISTELKTIMQDGTLVGYLSFTELERADKDSFNYKITIMDENLNDLGVVNFKELKLDLQRVSFEKDTLCLAYLKSNVVGYDFKKRSERNASLKDGYMSVFAQFISLDGKIAHTFEKKLNINIRFAYDNRLDHRIGDGTLKVPVQMKNLKDIGFSFYFGDNEHNYLLVYNTQGQPVWEKYITEKADHYFMLTSEHDVFLLMKSDGKIQLGGYSVISYNVDSKAGILKYPLEDKKKNPLQVMSFDNDPVTGKPCLSGYILNGKASNVYVSVKGMTKRIYKGIFTIKLDGHEKSEVKQLFTYWDDNSTPNVTRKGYMPATQGYMWPGTTFRDYNGNTYFAGSTLTRKVRWGCIASSVITAPLIVPPLYILGTAGSSKFRITNGVLIKQDVNGKLSEVNAIEATRGKALNGRAPIYMASPHNFYTVSASDTKSTFLIMNDYKKSTIYNVDQHKIVRTIPYKDGNVRTSIYPAKEGHVIVSEYNSKEKYTKFSIEAI</sequence>
<gene>
    <name evidence="2" type="ORF">SAMN04488121_1021085</name>
</gene>